<sequence length="344" mass="39042">MQTAIHFEGDLAYICVSDQGEIKEEEPVTYGRSRVEFVISTAQAQKEGTIGVVLDEAAPQIVQQAEEQCIRAGITKERVRFFTKEEAALGVVGFRGDNLLRGNSVIFDYTKKRFICYEIRKTKDRVLVDSRDYTEQIKDAVANEEKDIAFLQIIKQALVRGVTATVYLCGEGFEGNWFKQSTKALCLGRRVFMSKHLFACGAVYLCENDKHVSRDEVVFAQNVTISQIGLVVHHHGRDMFCPLIMDGKPWKESRGEIEIFVSGVNGLIFEVRNRSGIKKASICMSLDGMKKDPNLVYKLRIQGEYIKADQCKIKITDLGFGQIRQASYQTWQQVIQLERGDYHE</sequence>
<dbReference type="Proteomes" id="UP000095598">
    <property type="component" value="Unassembled WGS sequence"/>
</dbReference>
<dbReference type="Pfam" id="PF18980">
    <property type="entry name" value="DUF5716_C"/>
    <property type="match status" value="1"/>
</dbReference>
<protein>
    <recommendedName>
        <fullName evidence="1">DUF5716 domain-containing protein</fullName>
    </recommendedName>
</protein>
<feature type="domain" description="DUF5716" evidence="1">
    <location>
        <begin position="50"/>
        <end position="337"/>
    </location>
</feature>
<dbReference type="AlphaFoldDB" id="A0A173RRC5"/>
<proteinExistence type="predicted"/>
<organism evidence="2 4">
    <name type="scientific">Anaerostipes hadrus</name>
    <dbReference type="NCBI Taxonomy" id="649756"/>
    <lineage>
        <taxon>Bacteria</taxon>
        <taxon>Bacillati</taxon>
        <taxon>Bacillota</taxon>
        <taxon>Clostridia</taxon>
        <taxon>Lachnospirales</taxon>
        <taxon>Lachnospiraceae</taxon>
        <taxon>Anaerostipes</taxon>
    </lineage>
</organism>
<dbReference type="RefSeq" id="WP_055072373.1">
    <property type="nucleotide sequence ID" value="NZ_CYXT01000006.1"/>
</dbReference>
<dbReference type="EMBL" id="CYXY01000003">
    <property type="protein sequence ID" value="CUM79688.1"/>
    <property type="molecule type" value="Genomic_DNA"/>
</dbReference>
<gene>
    <name evidence="3" type="ORF">ERS852425_01072</name>
    <name evidence="2" type="ORF">ERS852571_00628</name>
</gene>
<accession>A0A173RRC5</accession>
<name>A0A173RRC5_ANAHA</name>
<evidence type="ECO:0000259" key="1">
    <source>
        <dbReference type="Pfam" id="PF18980"/>
    </source>
</evidence>
<reference evidence="4 5" key="1">
    <citation type="submission" date="2015-09" db="EMBL/GenBank/DDBJ databases">
        <authorList>
            <consortium name="Pathogen Informatics"/>
        </authorList>
    </citation>
    <scope>NUCLEOTIDE SEQUENCE [LARGE SCALE GENOMIC DNA]</scope>
    <source>
        <strain evidence="3 5">2789STDY5608868</strain>
        <strain evidence="2 4">2789STDY5834959</strain>
    </source>
</reference>
<dbReference type="Proteomes" id="UP000095553">
    <property type="component" value="Unassembled WGS sequence"/>
</dbReference>
<evidence type="ECO:0000313" key="2">
    <source>
        <dbReference type="EMBL" id="CUM79688.1"/>
    </source>
</evidence>
<dbReference type="InterPro" id="IPR043770">
    <property type="entry name" value="DUF5716_C"/>
</dbReference>
<evidence type="ECO:0000313" key="5">
    <source>
        <dbReference type="Proteomes" id="UP000095598"/>
    </source>
</evidence>
<evidence type="ECO:0000313" key="3">
    <source>
        <dbReference type="EMBL" id="CUM86150.1"/>
    </source>
</evidence>
<evidence type="ECO:0000313" key="4">
    <source>
        <dbReference type="Proteomes" id="UP000095553"/>
    </source>
</evidence>
<dbReference type="EMBL" id="CYXT01000006">
    <property type="protein sequence ID" value="CUM86150.1"/>
    <property type="molecule type" value="Genomic_DNA"/>
</dbReference>